<evidence type="ECO:0000256" key="1">
    <source>
        <dbReference type="SAM" id="SignalP"/>
    </source>
</evidence>
<dbReference type="Proteomes" id="UP000006753">
    <property type="component" value="Unassembled WGS sequence"/>
</dbReference>
<dbReference type="HOGENOM" id="CLU_1816209_0_0_1"/>
<accession>K1XHQ1</accession>
<dbReference type="AlphaFoldDB" id="K1XHQ1"/>
<evidence type="ECO:0000313" key="3">
    <source>
        <dbReference type="Proteomes" id="UP000006753"/>
    </source>
</evidence>
<reference evidence="2 3" key="1">
    <citation type="journal article" date="2012" name="BMC Genomics">
        <title>Sequencing the genome of Marssonina brunnea reveals fungus-poplar co-evolution.</title>
        <authorList>
            <person name="Zhu S."/>
            <person name="Cao Y.-Z."/>
            <person name="Jiang C."/>
            <person name="Tan B.-Y."/>
            <person name="Wang Z."/>
            <person name="Feng S."/>
            <person name="Zhang L."/>
            <person name="Su X.-H."/>
            <person name="Brejova B."/>
            <person name="Vinar T."/>
            <person name="Xu M."/>
            <person name="Wang M.-X."/>
            <person name="Zhang S.-G."/>
            <person name="Huang M.-R."/>
            <person name="Wu R."/>
            <person name="Zhou Y."/>
        </authorList>
    </citation>
    <scope>NUCLEOTIDE SEQUENCE [LARGE SCALE GENOMIC DNA]</scope>
    <source>
        <strain evidence="2 3">MB_m1</strain>
    </source>
</reference>
<evidence type="ECO:0000313" key="2">
    <source>
        <dbReference type="EMBL" id="EKD20288.1"/>
    </source>
</evidence>
<feature type="signal peptide" evidence="1">
    <location>
        <begin position="1"/>
        <end position="19"/>
    </location>
</feature>
<feature type="chain" id="PRO_5003853488" evidence="1">
    <location>
        <begin position="20"/>
        <end position="142"/>
    </location>
</feature>
<dbReference type="InParanoid" id="K1XHQ1"/>
<dbReference type="Gene3D" id="2.60.20.10">
    <property type="entry name" value="Crystallins"/>
    <property type="match status" value="1"/>
</dbReference>
<organism evidence="2 3">
    <name type="scientific">Marssonina brunnea f. sp. multigermtubi (strain MB_m1)</name>
    <name type="common">Marssonina leaf spot fungus</name>
    <dbReference type="NCBI Taxonomy" id="1072389"/>
    <lineage>
        <taxon>Eukaryota</taxon>
        <taxon>Fungi</taxon>
        <taxon>Dikarya</taxon>
        <taxon>Ascomycota</taxon>
        <taxon>Pezizomycotina</taxon>
        <taxon>Leotiomycetes</taxon>
        <taxon>Helotiales</taxon>
        <taxon>Drepanopezizaceae</taxon>
        <taxon>Drepanopeziza</taxon>
    </lineage>
</organism>
<keyword evidence="3" id="KW-1185">Reference proteome</keyword>
<dbReference type="KEGG" id="mbe:MBM_00970"/>
<sequence length="142" mass="15116">MFINAIVAAAILAASTVTAAPSASIVARQGKGTIQLCRDAGYVDCYDMTYDPNQCSKIPSPSYLLKVEAYKVKANNDKIDRFNDSITSLGLKKNTCTFYADPDCNGASFSSGEDVPDISKVLTVTALLDNKISSFQCGDLPA</sequence>
<gene>
    <name evidence="2" type="ORF">MBM_00970</name>
</gene>
<name>K1XHQ1_MARBU</name>
<keyword evidence="1" id="KW-0732">Signal</keyword>
<dbReference type="OrthoDB" id="10384598at2759"/>
<dbReference type="EMBL" id="JH921429">
    <property type="protein sequence ID" value="EKD20288.1"/>
    <property type="molecule type" value="Genomic_DNA"/>
</dbReference>
<protein>
    <submittedName>
        <fullName evidence="2">Uncharacterized protein</fullName>
    </submittedName>
</protein>
<proteinExistence type="predicted"/>